<evidence type="ECO:0000313" key="2">
    <source>
        <dbReference type="EMBL" id="KAK2069743.1"/>
    </source>
</evidence>
<organism evidence="2 3">
    <name type="scientific">Phyllachora maydis</name>
    <dbReference type="NCBI Taxonomy" id="1825666"/>
    <lineage>
        <taxon>Eukaryota</taxon>
        <taxon>Fungi</taxon>
        <taxon>Dikarya</taxon>
        <taxon>Ascomycota</taxon>
        <taxon>Pezizomycotina</taxon>
        <taxon>Sordariomycetes</taxon>
        <taxon>Sordariomycetidae</taxon>
        <taxon>Phyllachorales</taxon>
        <taxon>Phyllachoraceae</taxon>
        <taxon>Phyllachora</taxon>
    </lineage>
</organism>
<dbReference type="Proteomes" id="UP001217918">
    <property type="component" value="Unassembled WGS sequence"/>
</dbReference>
<evidence type="ECO:0000256" key="1">
    <source>
        <dbReference type="SAM" id="MobiDB-lite"/>
    </source>
</evidence>
<evidence type="ECO:0000313" key="3">
    <source>
        <dbReference type="Proteomes" id="UP001217918"/>
    </source>
</evidence>
<name>A0AAD9I1Z4_9PEZI</name>
<comment type="caution">
    <text evidence="2">The sequence shown here is derived from an EMBL/GenBank/DDBJ whole genome shotgun (WGS) entry which is preliminary data.</text>
</comment>
<feature type="region of interest" description="Disordered" evidence="1">
    <location>
        <begin position="124"/>
        <end position="174"/>
    </location>
</feature>
<dbReference type="AlphaFoldDB" id="A0AAD9I1Z4"/>
<reference evidence="2" key="1">
    <citation type="journal article" date="2023" name="Mol. Plant Microbe Interact.">
        <title>Elucidating the Obligate Nature and Biological Capacity of an Invasive Fungal Corn Pathogen.</title>
        <authorList>
            <person name="MacCready J.S."/>
            <person name="Roggenkamp E.M."/>
            <person name="Gdanetz K."/>
            <person name="Chilvers M.I."/>
        </authorList>
    </citation>
    <scope>NUCLEOTIDE SEQUENCE</scope>
    <source>
        <strain evidence="2">PM02</strain>
    </source>
</reference>
<accession>A0AAD9I1Z4</accession>
<protein>
    <submittedName>
        <fullName evidence="2">Uncharacterized protein</fullName>
    </submittedName>
</protein>
<feature type="compositionally biased region" description="Acidic residues" evidence="1">
    <location>
        <begin position="129"/>
        <end position="154"/>
    </location>
</feature>
<dbReference type="EMBL" id="JAQQPM010000003">
    <property type="protein sequence ID" value="KAK2069743.1"/>
    <property type="molecule type" value="Genomic_DNA"/>
</dbReference>
<proteinExistence type="predicted"/>
<keyword evidence="3" id="KW-1185">Reference proteome</keyword>
<sequence length="174" mass="17829">MPLNSKGLITLSLFSNIATILDAFFTRIEALPLLDKALGTTAATPVNAAAAKPAKPADTAAIPTTTAEAATAKPAGAAATAATKAAAAKPAGTATTAIVNNVGNAIPPIVFVALSAYAALRTKAKAKAEEEEEEEEEEKGEEEEDKEVVEEEKDIEGRGKEDEATLHISSKGNS</sequence>
<feature type="compositionally biased region" description="Basic and acidic residues" evidence="1">
    <location>
        <begin position="155"/>
        <end position="165"/>
    </location>
</feature>
<gene>
    <name evidence="2" type="ORF">P8C59_004297</name>
</gene>